<reference evidence="1 2" key="1">
    <citation type="submission" date="2017-09" db="EMBL/GenBank/DDBJ databases">
        <title>Complete genome sequence of Verrucomicrobial strain HZ-65, isolated from freshwater.</title>
        <authorList>
            <person name="Choi A."/>
        </authorList>
    </citation>
    <scope>NUCLEOTIDE SEQUENCE [LARGE SCALE GENOMIC DNA]</scope>
    <source>
        <strain evidence="1 2">HZ-65</strain>
    </source>
</reference>
<evidence type="ECO:0000313" key="2">
    <source>
        <dbReference type="Proteomes" id="UP000217265"/>
    </source>
</evidence>
<gene>
    <name evidence="1" type="ORF">CMV30_07155</name>
</gene>
<protein>
    <submittedName>
        <fullName evidence="1">Uncharacterized protein</fullName>
    </submittedName>
</protein>
<name>A0A290Q4Y0_9BACT</name>
<sequence length="80" mass="8808">MHGAGGVSPTGEIIAAPVMRLCYLRAHRRIACSQHNQIQTCVSDIFRLQVQLIRQAGDGSEFFIFEVNLNDGHKNSGLRG</sequence>
<organism evidence="1 2">
    <name type="scientific">Nibricoccus aquaticus</name>
    <dbReference type="NCBI Taxonomy" id="2576891"/>
    <lineage>
        <taxon>Bacteria</taxon>
        <taxon>Pseudomonadati</taxon>
        <taxon>Verrucomicrobiota</taxon>
        <taxon>Opitutia</taxon>
        <taxon>Opitutales</taxon>
        <taxon>Opitutaceae</taxon>
        <taxon>Nibricoccus</taxon>
    </lineage>
</organism>
<dbReference type="EMBL" id="CP023344">
    <property type="protein sequence ID" value="ATC63745.1"/>
    <property type="molecule type" value="Genomic_DNA"/>
</dbReference>
<proteinExistence type="predicted"/>
<accession>A0A290Q4Y0</accession>
<dbReference type="KEGG" id="vbh:CMV30_07155"/>
<evidence type="ECO:0000313" key="1">
    <source>
        <dbReference type="EMBL" id="ATC63745.1"/>
    </source>
</evidence>
<keyword evidence="2" id="KW-1185">Reference proteome</keyword>
<dbReference type="Proteomes" id="UP000217265">
    <property type="component" value="Chromosome"/>
</dbReference>
<dbReference type="AlphaFoldDB" id="A0A290Q4Y0"/>